<reference evidence="2" key="1">
    <citation type="submission" date="2019-03" db="EMBL/GenBank/DDBJ databases">
        <title>Lake Tanganyika Metagenome-Assembled Genomes (MAGs).</title>
        <authorList>
            <person name="Tran P."/>
        </authorList>
    </citation>
    <scope>NUCLEOTIDE SEQUENCE</scope>
    <source>
        <strain evidence="2">K_DeepCast_65m_m2_066</strain>
    </source>
</reference>
<accession>A0A937W0B9</accession>
<dbReference type="EMBL" id="VGLS01000080">
    <property type="protein sequence ID" value="MBM3222982.1"/>
    <property type="molecule type" value="Genomic_DNA"/>
</dbReference>
<dbReference type="PANTHER" id="PTHR43610:SF1">
    <property type="entry name" value="N-ACETYLTRANSFERASE DOMAIN-CONTAINING PROTEIN"/>
    <property type="match status" value="1"/>
</dbReference>
<dbReference type="Pfam" id="PF13302">
    <property type="entry name" value="Acetyltransf_3"/>
    <property type="match status" value="1"/>
</dbReference>
<dbReference type="Gene3D" id="3.40.630.30">
    <property type="match status" value="1"/>
</dbReference>
<proteinExistence type="predicted"/>
<feature type="domain" description="N-acetyltransferase" evidence="1">
    <location>
        <begin position="3"/>
        <end position="94"/>
    </location>
</feature>
<dbReference type="AlphaFoldDB" id="A0A937W0B9"/>
<sequence>MEEQQQQRRLPFAVVEHASGQVIGSTSYVNMSPPNRNLDIGWTWYARTHWRTAVNTECKYLLLRYAFETLQCIRVQLRVDARTLRSQRAVERIGGIKEGVLRKAQILRDGHERAVVLYSLLHDEWPARTVWFEQTIKR</sequence>
<dbReference type="PANTHER" id="PTHR43610">
    <property type="entry name" value="BLL6696 PROTEIN"/>
    <property type="match status" value="1"/>
</dbReference>
<dbReference type="SUPFAM" id="SSF55729">
    <property type="entry name" value="Acyl-CoA N-acyltransferases (Nat)"/>
    <property type="match status" value="1"/>
</dbReference>
<evidence type="ECO:0000313" key="2">
    <source>
        <dbReference type="EMBL" id="MBM3222982.1"/>
    </source>
</evidence>
<dbReference type="InterPro" id="IPR016181">
    <property type="entry name" value="Acyl_CoA_acyltransferase"/>
</dbReference>
<dbReference type="Proteomes" id="UP000712673">
    <property type="component" value="Unassembled WGS sequence"/>
</dbReference>
<evidence type="ECO:0000259" key="1">
    <source>
        <dbReference type="Pfam" id="PF13302"/>
    </source>
</evidence>
<protein>
    <submittedName>
        <fullName evidence="2">GNAT family N-acetyltransferase</fullName>
    </submittedName>
</protein>
<comment type="caution">
    <text evidence="2">The sequence shown here is derived from an EMBL/GenBank/DDBJ whole genome shotgun (WGS) entry which is preliminary data.</text>
</comment>
<dbReference type="InterPro" id="IPR000182">
    <property type="entry name" value="GNAT_dom"/>
</dbReference>
<name>A0A937W0B9_UNCTE</name>
<organism evidence="2 3">
    <name type="scientific">Tectimicrobiota bacterium</name>
    <dbReference type="NCBI Taxonomy" id="2528274"/>
    <lineage>
        <taxon>Bacteria</taxon>
        <taxon>Pseudomonadati</taxon>
        <taxon>Nitrospinota/Tectimicrobiota group</taxon>
        <taxon>Candidatus Tectimicrobiota</taxon>
    </lineage>
</organism>
<evidence type="ECO:0000313" key="3">
    <source>
        <dbReference type="Proteomes" id="UP000712673"/>
    </source>
</evidence>
<gene>
    <name evidence="2" type="ORF">FJZ47_04145</name>
</gene>
<dbReference type="GO" id="GO:0016747">
    <property type="term" value="F:acyltransferase activity, transferring groups other than amino-acyl groups"/>
    <property type="evidence" value="ECO:0007669"/>
    <property type="project" value="InterPro"/>
</dbReference>